<dbReference type="Proteomes" id="UP000253606">
    <property type="component" value="Chromosome"/>
</dbReference>
<feature type="transmembrane region" description="Helical" evidence="5">
    <location>
        <begin position="66"/>
        <end position="82"/>
    </location>
</feature>
<evidence type="ECO:0000256" key="4">
    <source>
        <dbReference type="ARBA" id="ARBA00023136"/>
    </source>
</evidence>
<evidence type="ECO:0000256" key="2">
    <source>
        <dbReference type="ARBA" id="ARBA00022692"/>
    </source>
</evidence>
<name>A0A2Z5FZR3_9BACT</name>
<dbReference type="Pfam" id="PF13564">
    <property type="entry name" value="DoxX_2"/>
    <property type="match status" value="1"/>
</dbReference>
<sequence length="94" mass="10223">MMKAPVMVKNMEHVGFSPDVLPVFGFVKIVIAAVSLVPATSFIGAILATGWMGGAISAHIRVRDPYFVQVFIPIVIWVGFGLRHQDAMHSLLGF</sequence>
<protein>
    <submittedName>
        <fullName evidence="6">Membrane protein</fullName>
    </submittedName>
</protein>
<keyword evidence="2 5" id="KW-0812">Transmembrane</keyword>
<evidence type="ECO:0000313" key="6">
    <source>
        <dbReference type="EMBL" id="AXC12322.1"/>
    </source>
</evidence>
<dbReference type="KEGG" id="abas:ACPOL_3020"/>
<evidence type="ECO:0000313" key="7">
    <source>
        <dbReference type="Proteomes" id="UP000253606"/>
    </source>
</evidence>
<gene>
    <name evidence="6" type="ORF">ACPOL_3020</name>
</gene>
<evidence type="ECO:0000256" key="1">
    <source>
        <dbReference type="ARBA" id="ARBA00004141"/>
    </source>
</evidence>
<evidence type="ECO:0000256" key="3">
    <source>
        <dbReference type="ARBA" id="ARBA00022989"/>
    </source>
</evidence>
<organism evidence="6 7">
    <name type="scientific">Acidisarcina polymorpha</name>
    <dbReference type="NCBI Taxonomy" id="2211140"/>
    <lineage>
        <taxon>Bacteria</taxon>
        <taxon>Pseudomonadati</taxon>
        <taxon>Acidobacteriota</taxon>
        <taxon>Terriglobia</taxon>
        <taxon>Terriglobales</taxon>
        <taxon>Acidobacteriaceae</taxon>
        <taxon>Acidisarcina</taxon>
    </lineage>
</organism>
<dbReference type="InterPro" id="IPR032808">
    <property type="entry name" value="DoxX"/>
</dbReference>
<dbReference type="GO" id="GO:0016020">
    <property type="term" value="C:membrane"/>
    <property type="evidence" value="ECO:0007669"/>
    <property type="project" value="UniProtKB-SubCell"/>
</dbReference>
<proteinExistence type="predicted"/>
<dbReference type="AlphaFoldDB" id="A0A2Z5FZR3"/>
<feature type="transmembrane region" description="Helical" evidence="5">
    <location>
        <begin position="20"/>
        <end position="46"/>
    </location>
</feature>
<evidence type="ECO:0000256" key="5">
    <source>
        <dbReference type="SAM" id="Phobius"/>
    </source>
</evidence>
<keyword evidence="3 5" id="KW-1133">Transmembrane helix</keyword>
<accession>A0A2Z5FZR3</accession>
<keyword evidence="4 5" id="KW-0472">Membrane</keyword>
<comment type="subcellular location">
    <subcellularLocation>
        <location evidence="1">Membrane</location>
        <topology evidence="1">Multi-pass membrane protein</topology>
    </subcellularLocation>
</comment>
<dbReference type="EMBL" id="CP030840">
    <property type="protein sequence ID" value="AXC12322.1"/>
    <property type="molecule type" value="Genomic_DNA"/>
</dbReference>
<keyword evidence="7" id="KW-1185">Reference proteome</keyword>
<reference evidence="6 7" key="1">
    <citation type="journal article" date="2018" name="Front. Microbiol.">
        <title>Hydrolytic Capabilities as a Key to Environmental Success: Chitinolytic and Cellulolytic Acidobacteria From Acidic Sub-arctic Soils and Boreal Peatlands.</title>
        <authorList>
            <person name="Belova S.E."/>
            <person name="Ravin N.V."/>
            <person name="Pankratov T.A."/>
            <person name="Rakitin A.L."/>
            <person name="Ivanova A.A."/>
            <person name="Beletsky A.V."/>
            <person name="Mardanov A.V."/>
            <person name="Sinninghe Damste J.S."/>
            <person name="Dedysh S.N."/>
        </authorList>
    </citation>
    <scope>NUCLEOTIDE SEQUENCE [LARGE SCALE GENOMIC DNA]</scope>
    <source>
        <strain evidence="6 7">SBC82</strain>
    </source>
</reference>